<dbReference type="FunFam" id="3.30.54.20:FF:000002">
    <property type="entry name" value="Threonine--tRNA ligase"/>
    <property type="match status" value="1"/>
</dbReference>
<evidence type="ECO:0000256" key="2">
    <source>
        <dbReference type="ARBA" id="ARBA00022490"/>
    </source>
</evidence>
<comment type="catalytic activity">
    <reaction evidence="12 13">
        <text>tRNA(Thr) + L-threonine + ATP = L-threonyl-tRNA(Thr) + AMP + diphosphate + H(+)</text>
        <dbReference type="Rhea" id="RHEA:24624"/>
        <dbReference type="Rhea" id="RHEA-COMP:9670"/>
        <dbReference type="Rhea" id="RHEA-COMP:9704"/>
        <dbReference type="ChEBI" id="CHEBI:15378"/>
        <dbReference type="ChEBI" id="CHEBI:30616"/>
        <dbReference type="ChEBI" id="CHEBI:33019"/>
        <dbReference type="ChEBI" id="CHEBI:57926"/>
        <dbReference type="ChEBI" id="CHEBI:78442"/>
        <dbReference type="ChEBI" id="CHEBI:78534"/>
        <dbReference type="ChEBI" id="CHEBI:456215"/>
        <dbReference type="EC" id="6.1.1.3"/>
    </reaction>
</comment>
<dbReference type="SMART" id="SM00863">
    <property type="entry name" value="tRNA_SAD"/>
    <property type="match status" value="1"/>
</dbReference>
<dbReference type="Pfam" id="PF02824">
    <property type="entry name" value="TGS"/>
    <property type="match status" value="1"/>
</dbReference>
<dbReference type="SUPFAM" id="SSF81271">
    <property type="entry name" value="TGS-like"/>
    <property type="match status" value="1"/>
</dbReference>
<evidence type="ECO:0000256" key="6">
    <source>
        <dbReference type="ARBA" id="ARBA00022741"/>
    </source>
</evidence>
<evidence type="ECO:0000256" key="5">
    <source>
        <dbReference type="ARBA" id="ARBA00022723"/>
    </source>
</evidence>
<dbReference type="PRINTS" id="PR01047">
    <property type="entry name" value="TRNASYNTHTHR"/>
</dbReference>
<dbReference type="Pfam" id="PF00587">
    <property type="entry name" value="tRNA-synt_2b"/>
    <property type="match status" value="1"/>
</dbReference>
<keyword evidence="8 13" id="KW-0067">ATP-binding</keyword>
<dbReference type="GO" id="GO:0140096">
    <property type="term" value="F:catalytic activity, acting on a protein"/>
    <property type="evidence" value="ECO:0007669"/>
    <property type="project" value="UniProtKB-ARBA"/>
</dbReference>
<dbReference type="OrthoDB" id="9802304at2"/>
<dbReference type="HOGENOM" id="CLU_008554_0_1_9"/>
<comment type="subcellular location">
    <subcellularLocation>
        <location evidence="13">Cytoplasm</location>
    </subcellularLocation>
</comment>
<dbReference type="InterPro" id="IPR012947">
    <property type="entry name" value="tRNA_SAD"/>
</dbReference>
<comment type="cofactor">
    <cofactor evidence="13">
        <name>Zn(2+)</name>
        <dbReference type="ChEBI" id="CHEBI:29105"/>
    </cofactor>
    <text evidence="13">Binds 1 zinc ion per subunit.</text>
</comment>
<keyword evidence="5 13" id="KW-0479">Metal-binding</keyword>
<evidence type="ECO:0000256" key="4">
    <source>
        <dbReference type="ARBA" id="ARBA00022598"/>
    </source>
</evidence>
<keyword evidence="17" id="KW-1185">Reference proteome</keyword>
<keyword evidence="4 13" id="KW-0436">Ligase</keyword>
<keyword evidence="10 13" id="KW-0648">Protein biosynthesis</keyword>
<dbReference type="Pfam" id="PF03129">
    <property type="entry name" value="HGTP_anticodon"/>
    <property type="match status" value="1"/>
</dbReference>
<sequence length="637" mass="74137">MGKVILPDGEEKEFPEGATVKDVLALMPPEYQKRVLAAKVNGVLVDLSAPLPSEAKVEFLTFADSEGKEVYWHSTAHILAQAVKRLYPEAKLAIGPPTANGFYYDFDVPTPFSPEDLERIEAEMKRIIEANLPIVREEIAREEARRFFASRGEAYKVELIDELPPEVPITLYRQGEFVDLCRGPHLPSTGYVKAFKLLNVAGAYWRGDERNKMLQRIYGISFPEARELEEYLRRLEEARRRDHRRLGQELDLFSFQEEGPGFPFFHPKGMIVRNELEALWRREHYRRGYQEIRTPILLKRELWERSGHWDHYKENMYFLEIDGQPYAVKPMNCPGAILIYQQRVHSYRELPLRLAEMGLVHRHELSGVLHGLMRVRSFTQDDAHIFCREDQVKEEILGIIDLVDYFYRQVFGFPYHVELSTRPEKSMGDDHIWELATSALKEALEERGFAYKINEGEGAFYGPKIDFHLEDCLGRTWQCGTIQLDFLMPEKFDLFYIGEDGQRHRPVMLHRVIFGSLERFMAILIEHFAGAFPLWLAPVQVRILPITDRHHAYARQIYELLSRADLRVELDARNEKVSYKVREAQVQKIPYMLVIGDKEMNSGTVAVRHRSRGDLGAMTPEAFLEKVREEIRTLALE</sequence>
<dbReference type="GO" id="GO:0004829">
    <property type="term" value="F:threonine-tRNA ligase activity"/>
    <property type="evidence" value="ECO:0007669"/>
    <property type="project" value="UniProtKB-UniRule"/>
</dbReference>
<dbReference type="CDD" id="cd00860">
    <property type="entry name" value="ThrRS_anticodon"/>
    <property type="match status" value="1"/>
</dbReference>
<dbReference type="PANTHER" id="PTHR11451">
    <property type="entry name" value="THREONINE-TRNA LIGASE"/>
    <property type="match status" value="1"/>
</dbReference>
<dbReference type="CDD" id="cd01667">
    <property type="entry name" value="TGS_ThrRS"/>
    <property type="match status" value="1"/>
</dbReference>
<dbReference type="SUPFAM" id="SSF55186">
    <property type="entry name" value="ThrRS/AlaRS common domain"/>
    <property type="match status" value="1"/>
</dbReference>
<evidence type="ECO:0000256" key="7">
    <source>
        <dbReference type="ARBA" id="ARBA00022833"/>
    </source>
</evidence>
<dbReference type="InterPro" id="IPR004095">
    <property type="entry name" value="TGS"/>
</dbReference>
<dbReference type="GO" id="GO:0016740">
    <property type="term" value="F:transferase activity"/>
    <property type="evidence" value="ECO:0007669"/>
    <property type="project" value="UniProtKB-ARBA"/>
</dbReference>
<dbReference type="FunFam" id="3.30.980.10:FF:000005">
    <property type="entry name" value="Threonyl-tRNA synthetase, mitochondrial"/>
    <property type="match status" value="1"/>
</dbReference>
<feature type="domain" description="Aminoacyl-transfer RNA synthetases class-II family profile" evidence="14">
    <location>
        <begin position="266"/>
        <end position="533"/>
    </location>
</feature>
<dbReference type="PANTHER" id="PTHR11451:SF44">
    <property type="entry name" value="THREONINE--TRNA LIGASE, CHLOROPLASTIC_MITOCHONDRIAL 2"/>
    <property type="match status" value="1"/>
</dbReference>
<evidence type="ECO:0000256" key="8">
    <source>
        <dbReference type="ARBA" id="ARBA00022840"/>
    </source>
</evidence>
<evidence type="ECO:0000313" key="17">
    <source>
        <dbReference type="Proteomes" id="UP000002620"/>
    </source>
</evidence>
<evidence type="ECO:0000256" key="13">
    <source>
        <dbReference type="HAMAP-Rule" id="MF_00184"/>
    </source>
</evidence>
<dbReference type="InterPro" id="IPR004154">
    <property type="entry name" value="Anticodon-bd"/>
</dbReference>
<organism evidence="16 17">
    <name type="scientific">Ammonifex degensii (strain DSM 10501 / KC4)</name>
    <dbReference type="NCBI Taxonomy" id="429009"/>
    <lineage>
        <taxon>Bacteria</taxon>
        <taxon>Bacillati</taxon>
        <taxon>Bacillota</taxon>
        <taxon>Clostridia</taxon>
        <taxon>Thermoanaerobacterales</taxon>
        <taxon>Thermoanaerobacteraceae</taxon>
        <taxon>Ammonifex</taxon>
    </lineage>
</organism>
<dbReference type="GO" id="GO:0046872">
    <property type="term" value="F:metal ion binding"/>
    <property type="evidence" value="ECO:0007669"/>
    <property type="project" value="UniProtKB-KW"/>
</dbReference>
<dbReference type="Gene3D" id="3.40.50.800">
    <property type="entry name" value="Anticodon-binding domain"/>
    <property type="match status" value="1"/>
</dbReference>
<dbReference type="InterPro" id="IPR006195">
    <property type="entry name" value="aa-tRNA-synth_II"/>
</dbReference>
<dbReference type="GO" id="GO:0005737">
    <property type="term" value="C:cytoplasm"/>
    <property type="evidence" value="ECO:0007669"/>
    <property type="project" value="UniProtKB-SubCell"/>
</dbReference>
<keyword evidence="11 13" id="KW-0030">Aminoacyl-tRNA synthetase</keyword>
<dbReference type="InterPro" id="IPR018163">
    <property type="entry name" value="Thr/Ala-tRNA-synth_IIc_edit"/>
</dbReference>
<dbReference type="InterPro" id="IPR012675">
    <property type="entry name" value="Beta-grasp_dom_sf"/>
</dbReference>
<feature type="binding site" evidence="13">
    <location>
        <position position="333"/>
    </location>
    <ligand>
        <name>Zn(2+)</name>
        <dbReference type="ChEBI" id="CHEBI:29105"/>
        <note>catalytic</note>
    </ligand>
</feature>
<feature type="binding site" evidence="13">
    <location>
        <position position="510"/>
    </location>
    <ligand>
        <name>Zn(2+)</name>
        <dbReference type="ChEBI" id="CHEBI:29105"/>
        <note>catalytic</note>
    </ligand>
</feature>
<feature type="binding site" evidence="13">
    <location>
        <position position="384"/>
    </location>
    <ligand>
        <name>Zn(2+)</name>
        <dbReference type="ChEBI" id="CHEBI:29105"/>
        <note>catalytic</note>
    </ligand>
</feature>
<dbReference type="eggNOG" id="COG0441">
    <property type="taxonomic scope" value="Bacteria"/>
</dbReference>
<dbReference type="KEGG" id="adg:Adeg_1669"/>
<dbReference type="SUPFAM" id="SSF55681">
    <property type="entry name" value="Class II aaRS and biotin synthetases"/>
    <property type="match status" value="1"/>
</dbReference>
<feature type="region of interest" description="Catalytic" evidence="13">
    <location>
        <begin position="242"/>
        <end position="533"/>
    </location>
</feature>
<keyword evidence="6 13" id="KW-0547">Nucleotide-binding</keyword>
<comment type="similarity">
    <text evidence="1 13">Belongs to the class-II aminoacyl-tRNA synthetase family.</text>
</comment>
<evidence type="ECO:0000256" key="3">
    <source>
        <dbReference type="ARBA" id="ARBA00022555"/>
    </source>
</evidence>
<dbReference type="Gene3D" id="3.30.980.10">
    <property type="entry name" value="Threonyl-trna Synthetase, Chain A, domain 2"/>
    <property type="match status" value="1"/>
</dbReference>
<dbReference type="GO" id="GO:0000049">
    <property type="term" value="F:tRNA binding"/>
    <property type="evidence" value="ECO:0007669"/>
    <property type="project" value="UniProtKB-KW"/>
</dbReference>
<dbReference type="PROSITE" id="PS50862">
    <property type="entry name" value="AA_TRNA_LIGASE_II"/>
    <property type="match status" value="1"/>
</dbReference>
<dbReference type="EMBL" id="CP001785">
    <property type="protein sequence ID" value="ACX52762.1"/>
    <property type="molecule type" value="Genomic_DNA"/>
</dbReference>
<dbReference type="FunFam" id="3.30.930.10:FF:000002">
    <property type="entry name" value="Threonine--tRNA ligase"/>
    <property type="match status" value="1"/>
</dbReference>
<feature type="domain" description="TGS" evidence="15">
    <location>
        <begin position="1"/>
        <end position="61"/>
    </location>
</feature>
<accession>C9R8Y3</accession>
<proteinExistence type="inferred from homology"/>
<dbReference type="EC" id="6.1.1.3" evidence="13"/>
<dbReference type="InterPro" id="IPR047246">
    <property type="entry name" value="ThrRS_anticodon"/>
</dbReference>
<evidence type="ECO:0000259" key="14">
    <source>
        <dbReference type="PROSITE" id="PS50862"/>
    </source>
</evidence>
<evidence type="ECO:0000256" key="9">
    <source>
        <dbReference type="ARBA" id="ARBA00022884"/>
    </source>
</evidence>
<dbReference type="HAMAP" id="MF_00184">
    <property type="entry name" value="Thr_tRNA_synth"/>
    <property type="match status" value="1"/>
</dbReference>
<dbReference type="InterPro" id="IPR036621">
    <property type="entry name" value="Anticodon-bd_dom_sf"/>
</dbReference>
<evidence type="ECO:0000256" key="12">
    <source>
        <dbReference type="ARBA" id="ARBA00049515"/>
    </source>
</evidence>
<keyword evidence="2 13" id="KW-0963">Cytoplasm</keyword>
<dbReference type="InterPro" id="IPR002314">
    <property type="entry name" value="aa-tRNA-synt_IIb"/>
</dbReference>
<keyword evidence="7 13" id="KW-0862">Zinc</keyword>
<dbReference type="Gene3D" id="3.30.930.10">
    <property type="entry name" value="Bira Bifunctional Protein, Domain 2"/>
    <property type="match status" value="1"/>
</dbReference>
<dbReference type="Pfam" id="PF07973">
    <property type="entry name" value="tRNA_SAD"/>
    <property type="match status" value="1"/>
</dbReference>
<dbReference type="GO" id="GO:0005524">
    <property type="term" value="F:ATP binding"/>
    <property type="evidence" value="ECO:0007669"/>
    <property type="project" value="UniProtKB-UniRule"/>
</dbReference>
<comment type="subunit">
    <text evidence="13">Homodimer.</text>
</comment>
<evidence type="ECO:0000313" key="16">
    <source>
        <dbReference type="EMBL" id="ACX52762.1"/>
    </source>
</evidence>
<dbReference type="GO" id="GO:0006435">
    <property type="term" value="P:threonyl-tRNA aminoacylation"/>
    <property type="evidence" value="ECO:0007669"/>
    <property type="project" value="UniProtKB-UniRule"/>
</dbReference>
<dbReference type="AlphaFoldDB" id="C9R8Y3"/>
<dbReference type="FunFam" id="3.40.50.800:FF:000001">
    <property type="entry name" value="Threonine--tRNA ligase"/>
    <property type="match status" value="1"/>
</dbReference>
<dbReference type="PROSITE" id="PS51880">
    <property type="entry name" value="TGS"/>
    <property type="match status" value="1"/>
</dbReference>
<evidence type="ECO:0000259" key="15">
    <source>
        <dbReference type="PROSITE" id="PS51880"/>
    </source>
</evidence>
<reference evidence="16 17" key="1">
    <citation type="submission" date="2009-10" db="EMBL/GenBank/DDBJ databases">
        <title>Complete sequence of chromosome of Ammonifex degensii KC4.</title>
        <authorList>
            <consortium name="US DOE Joint Genome Institute"/>
            <person name="Kerfeld C."/>
            <person name="Goodner B."/>
            <person name="Huber H."/>
            <person name="Stetter K."/>
            <person name="Lucas S."/>
            <person name="Copeland A."/>
            <person name="Lapidus A."/>
            <person name="Glavina del Rio T."/>
            <person name="Dalin E."/>
            <person name="Tice H."/>
            <person name="Bruce D."/>
            <person name="Goodwin L."/>
            <person name="Pitluck S."/>
            <person name="Saunders E."/>
            <person name="Brettin T."/>
            <person name="Detter J.C."/>
            <person name="Han C."/>
            <person name="Larimer F."/>
            <person name="Land M."/>
            <person name="Hauser L."/>
            <person name="Kyrpides N."/>
            <person name="Ovchinnikova G."/>
            <person name="Richardson P."/>
        </authorList>
    </citation>
    <scope>NUCLEOTIDE SEQUENCE [LARGE SCALE GENOMIC DNA]</scope>
    <source>
        <strain evidence="17">DSM 10501 / KC4</strain>
    </source>
</reference>
<evidence type="ECO:0000256" key="1">
    <source>
        <dbReference type="ARBA" id="ARBA00008226"/>
    </source>
</evidence>
<dbReference type="SUPFAM" id="SSF52954">
    <property type="entry name" value="Class II aaRS ABD-related"/>
    <property type="match status" value="1"/>
</dbReference>
<dbReference type="RefSeq" id="WP_015739639.1">
    <property type="nucleotide sequence ID" value="NC_013385.1"/>
</dbReference>
<evidence type="ECO:0000256" key="11">
    <source>
        <dbReference type="ARBA" id="ARBA00023146"/>
    </source>
</evidence>
<dbReference type="Proteomes" id="UP000002620">
    <property type="component" value="Chromosome"/>
</dbReference>
<dbReference type="InterPro" id="IPR002320">
    <property type="entry name" value="Thr-tRNA-ligase_IIa"/>
</dbReference>
<dbReference type="CDD" id="cd00771">
    <property type="entry name" value="ThrRS_core"/>
    <property type="match status" value="1"/>
</dbReference>
<dbReference type="Gene3D" id="3.10.20.30">
    <property type="match status" value="1"/>
</dbReference>
<dbReference type="InterPro" id="IPR012676">
    <property type="entry name" value="TGS-like"/>
</dbReference>
<dbReference type="Gene3D" id="3.30.54.20">
    <property type="match status" value="1"/>
</dbReference>
<keyword evidence="9 13" id="KW-0694">RNA-binding</keyword>
<keyword evidence="3 13" id="KW-0820">tRNA-binding</keyword>
<dbReference type="NCBIfam" id="TIGR00418">
    <property type="entry name" value="thrS"/>
    <property type="match status" value="1"/>
</dbReference>
<dbReference type="STRING" id="429009.Adeg_1669"/>
<name>C9R8Y3_AMMDK</name>
<dbReference type="InterPro" id="IPR033728">
    <property type="entry name" value="ThrRS_core"/>
</dbReference>
<evidence type="ECO:0000256" key="10">
    <source>
        <dbReference type="ARBA" id="ARBA00022917"/>
    </source>
</evidence>
<protein>
    <recommendedName>
        <fullName evidence="13">Threonine--tRNA ligase</fullName>
        <ecNumber evidence="13">6.1.1.3</ecNumber>
    </recommendedName>
    <alternativeName>
        <fullName evidence="13">Threonyl-tRNA synthetase</fullName>
        <shortName evidence="13">ThrRS</shortName>
    </alternativeName>
</protein>
<gene>
    <name evidence="13" type="primary">thrS</name>
    <name evidence="16" type="ordered locus">Adeg_1669</name>
</gene>
<dbReference type="InterPro" id="IPR045864">
    <property type="entry name" value="aa-tRNA-synth_II/BPL/LPL"/>
</dbReference>